<accession>A0A9D2QST7</accession>
<sequence length="166" mass="19296">LPMTPERYKRIKLMYIGSDAVVIAGTKFKSNDENIIKDIVAQLEEAGFEVDAEVPTAKGKMEDFKKKYDCVLLILNVQGFAQYNTMRVKWDEPAKQPWYMSELPTFVVSLSYTNNLIDVPMARCYINSYMDHHESFAATLEKMMGKSEFKGRYNENVFCGRWETRF</sequence>
<gene>
    <name evidence="1" type="ORF">H9914_00120</name>
</gene>
<reference evidence="1" key="1">
    <citation type="journal article" date="2021" name="PeerJ">
        <title>Extensive microbial diversity within the chicken gut microbiome revealed by metagenomics and culture.</title>
        <authorList>
            <person name="Gilroy R."/>
            <person name="Ravi A."/>
            <person name="Getino M."/>
            <person name="Pursley I."/>
            <person name="Horton D.L."/>
            <person name="Alikhan N.F."/>
            <person name="Baker D."/>
            <person name="Gharbi K."/>
            <person name="Hall N."/>
            <person name="Watson M."/>
            <person name="Adriaenssens E.M."/>
            <person name="Foster-Nyarko E."/>
            <person name="Jarju S."/>
            <person name="Secka A."/>
            <person name="Antonio M."/>
            <person name="Oren A."/>
            <person name="Chaudhuri R.R."/>
            <person name="La Ragione R."/>
            <person name="Hildebrand F."/>
            <person name="Pallen M.J."/>
        </authorList>
    </citation>
    <scope>NUCLEOTIDE SEQUENCE</scope>
    <source>
        <strain evidence="1">ChiBcec6-4105</strain>
    </source>
</reference>
<comment type="caution">
    <text evidence="1">The sequence shown here is derived from an EMBL/GenBank/DDBJ whole genome shotgun (WGS) entry which is preliminary data.</text>
</comment>
<keyword evidence="1" id="KW-0378">Hydrolase</keyword>
<evidence type="ECO:0000313" key="1">
    <source>
        <dbReference type="EMBL" id="HJD27393.1"/>
    </source>
</evidence>
<dbReference type="Proteomes" id="UP000823892">
    <property type="component" value="Unassembled WGS sequence"/>
</dbReference>
<evidence type="ECO:0000313" key="2">
    <source>
        <dbReference type="Proteomes" id="UP000823892"/>
    </source>
</evidence>
<protein>
    <submittedName>
        <fullName evidence="1">Glycosyl hydrolase</fullName>
    </submittedName>
</protein>
<dbReference type="EMBL" id="DWUY01000005">
    <property type="protein sequence ID" value="HJD27393.1"/>
    <property type="molecule type" value="Genomic_DNA"/>
</dbReference>
<proteinExistence type="predicted"/>
<organism evidence="1 2">
    <name type="scientific">Candidatus Blautia avicola</name>
    <dbReference type="NCBI Taxonomy" id="2838483"/>
    <lineage>
        <taxon>Bacteria</taxon>
        <taxon>Bacillati</taxon>
        <taxon>Bacillota</taxon>
        <taxon>Clostridia</taxon>
        <taxon>Lachnospirales</taxon>
        <taxon>Lachnospiraceae</taxon>
        <taxon>Blautia</taxon>
    </lineage>
</organism>
<reference evidence="1" key="2">
    <citation type="submission" date="2021-04" db="EMBL/GenBank/DDBJ databases">
        <authorList>
            <person name="Gilroy R."/>
        </authorList>
    </citation>
    <scope>NUCLEOTIDE SEQUENCE</scope>
    <source>
        <strain evidence="1">ChiBcec6-4105</strain>
    </source>
</reference>
<feature type="non-terminal residue" evidence="1">
    <location>
        <position position="1"/>
    </location>
</feature>
<dbReference type="AlphaFoldDB" id="A0A9D2QST7"/>
<dbReference type="GO" id="GO:0016787">
    <property type="term" value="F:hydrolase activity"/>
    <property type="evidence" value="ECO:0007669"/>
    <property type="project" value="UniProtKB-KW"/>
</dbReference>
<name>A0A9D2QST7_9FIRM</name>